<proteinExistence type="predicted"/>
<name>A0ABV0Z7C1_9TELE</name>
<evidence type="ECO:0000256" key="6">
    <source>
        <dbReference type="ARBA" id="ARBA00022837"/>
    </source>
</evidence>
<keyword evidence="6" id="KW-0106">Calcium</keyword>
<keyword evidence="15" id="KW-1185">Reference proteome</keyword>
<dbReference type="Proteomes" id="UP001469553">
    <property type="component" value="Unassembled WGS sequence"/>
</dbReference>
<dbReference type="Gene3D" id="1.20.120.350">
    <property type="entry name" value="Voltage-gated potassium channels. Chain C"/>
    <property type="match status" value="1"/>
</dbReference>
<keyword evidence="11" id="KW-0407">Ion channel</keyword>
<keyword evidence="5 12" id="KW-0812">Transmembrane</keyword>
<evidence type="ECO:0000256" key="1">
    <source>
        <dbReference type="ARBA" id="ARBA00004141"/>
    </source>
</evidence>
<dbReference type="PANTHER" id="PTHR45628:SF5">
    <property type="entry name" value="VOLTAGE-DEPENDENT R-TYPE CALCIUM CHANNEL SUBUNIT ALPHA-1E"/>
    <property type="match status" value="1"/>
</dbReference>
<evidence type="ECO:0000256" key="3">
    <source>
        <dbReference type="ARBA" id="ARBA00022568"/>
    </source>
</evidence>
<sequence>MTFTPFEYMILATITANCVVLALEQHLPGEDKTPMAKRLEKTEPYFIGIFCFEAGIKLVALGFVFHKGSYLRNGWNVMDFIVVLSGILATAGAHMNIPVDLRTLRAVRVLRPLKLVSGIPRCLAKPCDPLKTGLRPTFGSQLTVENKWICE</sequence>
<gene>
    <name evidence="14" type="primary">CACNA1E_1</name>
    <name evidence="14" type="ORF">AMECASPLE_001358</name>
</gene>
<evidence type="ECO:0000256" key="10">
    <source>
        <dbReference type="ARBA" id="ARBA00023136"/>
    </source>
</evidence>
<comment type="subcellular location">
    <subcellularLocation>
        <location evidence="1">Membrane</location>
        <topology evidence="1">Multi-pass membrane protein</topology>
    </subcellularLocation>
</comment>
<keyword evidence="7" id="KW-0851">Voltage-gated channel</keyword>
<evidence type="ECO:0000256" key="4">
    <source>
        <dbReference type="ARBA" id="ARBA00022673"/>
    </source>
</evidence>
<keyword evidence="10 12" id="KW-0472">Membrane</keyword>
<feature type="domain" description="Ion transport" evidence="13">
    <location>
        <begin position="5"/>
        <end position="121"/>
    </location>
</feature>
<feature type="transmembrane region" description="Helical" evidence="12">
    <location>
        <begin position="77"/>
        <end position="97"/>
    </location>
</feature>
<keyword evidence="9" id="KW-0406">Ion transport</keyword>
<organism evidence="14 15">
    <name type="scientific">Ameca splendens</name>
    <dbReference type="NCBI Taxonomy" id="208324"/>
    <lineage>
        <taxon>Eukaryota</taxon>
        <taxon>Metazoa</taxon>
        <taxon>Chordata</taxon>
        <taxon>Craniata</taxon>
        <taxon>Vertebrata</taxon>
        <taxon>Euteleostomi</taxon>
        <taxon>Actinopterygii</taxon>
        <taxon>Neopterygii</taxon>
        <taxon>Teleostei</taxon>
        <taxon>Neoteleostei</taxon>
        <taxon>Acanthomorphata</taxon>
        <taxon>Ovalentaria</taxon>
        <taxon>Atherinomorphae</taxon>
        <taxon>Cyprinodontiformes</taxon>
        <taxon>Goodeidae</taxon>
        <taxon>Ameca</taxon>
    </lineage>
</organism>
<evidence type="ECO:0000256" key="9">
    <source>
        <dbReference type="ARBA" id="ARBA00023065"/>
    </source>
</evidence>
<dbReference type="Pfam" id="PF00520">
    <property type="entry name" value="Ion_trans"/>
    <property type="match status" value="1"/>
</dbReference>
<accession>A0ABV0Z7C1</accession>
<comment type="caution">
    <text evidence="14">The sequence shown here is derived from an EMBL/GenBank/DDBJ whole genome shotgun (WGS) entry which is preliminary data.</text>
</comment>
<dbReference type="EMBL" id="JAHRIP010056473">
    <property type="protein sequence ID" value="MEQ2301946.1"/>
    <property type="molecule type" value="Genomic_DNA"/>
</dbReference>
<dbReference type="SUPFAM" id="SSF81324">
    <property type="entry name" value="Voltage-gated potassium channels"/>
    <property type="match status" value="1"/>
</dbReference>
<dbReference type="InterPro" id="IPR005821">
    <property type="entry name" value="Ion_trans_dom"/>
</dbReference>
<evidence type="ECO:0000256" key="11">
    <source>
        <dbReference type="ARBA" id="ARBA00023303"/>
    </source>
</evidence>
<evidence type="ECO:0000313" key="15">
    <source>
        <dbReference type="Proteomes" id="UP001469553"/>
    </source>
</evidence>
<protein>
    <submittedName>
        <fullName evidence="14">Voltage-dependent R-type calcium channel subunit alpha-1E</fullName>
    </submittedName>
</protein>
<evidence type="ECO:0000256" key="8">
    <source>
        <dbReference type="ARBA" id="ARBA00022989"/>
    </source>
</evidence>
<evidence type="ECO:0000256" key="12">
    <source>
        <dbReference type="SAM" id="Phobius"/>
    </source>
</evidence>
<keyword evidence="3" id="KW-0109">Calcium transport</keyword>
<dbReference type="PANTHER" id="PTHR45628">
    <property type="entry name" value="VOLTAGE-DEPENDENT CALCIUM CHANNEL TYPE A SUBUNIT ALPHA-1"/>
    <property type="match status" value="1"/>
</dbReference>
<keyword evidence="8 12" id="KW-1133">Transmembrane helix</keyword>
<evidence type="ECO:0000259" key="13">
    <source>
        <dbReference type="Pfam" id="PF00520"/>
    </source>
</evidence>
<evidence type="ECO:0000256" key="5">
    <source>
        <dbReference type="ARBA" id="ARBA00022692"/>
    </source>
</evidence>
<dbReference type="InterPro" id="IPR027359">
    <property type="entry name" value="Volt_channel_dom_sf"/>
</dbReference>
<evidence type="ECO:0000313" key="14">
    <source>
        <dbReference type="EMBL" id="MEQ2301946.1"/>
    </source>
</evidence>
<evidence type="ECO:0000256" key="7">
    <source>
        <dbReference type="ARBA" id="ARBA00022882"/>
    </source>
</evidence>
<dbReference type="InterPro" id="IPR050599">
    <property type="entry name" value="VDCC_alpha-1_subunit"/>
</dbReference>
<feature type="transmembrane region" description="Helical" evidence="12">
    <location>
        <begin position="44"/>
        <end position="65"/>
    </location>
</feature>
<keyword evidence="4" id="KW-0107">Calcium channel</keyword>
<keyword evidence="2" id="KW-0813">Transport</keyword>
<reference evidence="14 15" key="1">
    <citation type="submission" date="2021-06" db="EMBL/GenBank/DDBJ databases">
        <authorList>
            <person name="Palmer J.M."/>
        </authorList>
    </citation>
    <scope>NUCLEOTIDE SEQUENCE [LARGE SCALE GENOMIC DNA]</scope>
    <source>
        <strain evidence="14 15">AS_MEX2019</strain>
        <tissue evidence="14">Muscle</tissue>
    </source>
</reference>
<feature type="transmembrane region" description="Helical" evidence="12">
    <location>
        <begin position="6"/>
        <end position="23"/>
    </location>
</feature>
<evidence type="ECO:0000256" key="2">
    <source>
        <dbReference type="ARBA" id="ARBA00022448"/>
    </source>
</evidence>